<protein>
    <recommendedName>
        <fullName evidence="6 15">tRNA (guanine-N(1)-)-methyltransferase</fullName>
        <ecNumber evidence="5 15">2.1.1.228</ecNumber>
    </recommendedName>
    <alternativeName>
        <fullName evidence="12 15">M1G-methyltransferase</fullName>
    </alternativeName>
    <alternativeName>
        <fullName evidence="13 15">tRNA [GM37] methyltransferase</fullName>
    </alternativeName>
</protein>
<dbReference type="Pfam" id="PF01746">
    <property type="entry name" value="tRNA_m1G_MT"/>
    <property type="match status" value="1"/>
</dbReference>
<comment type="subcellular location">
    <subcellularLocation>
        <location evidence="2 15 17">Cytoplasm</location>
    </subcellularLocation>
</comment>
<keyword evidence="7 15" id="KW-0963">Cytoplasm</keyword>
<dbReference type="eggNOG" id="COG0336">
    <property type="taxonomic scope" value="Bacteria"/>
</dbReference>
<dbReference type="InterPro" id="IPR016009">
    <property type="entry name" value="tRNA_MeTrfase_TRMD/TRM10"/>
</dbReference>
<dbReference type="InterPro" id="IPR029026">
    <property type="entry name" value="tRNA_m1G_MTases_N"/>
</dbReference>
<dbReference type="AlphaFoldDB" id="E7RXD5"/>
<comment type="catalytic activity">
    <reaction evidence="14 15 17">
        <text>guanosine(37) in tRNA + S-adenosyl-L-methionine = N(1)-methylguanosine(37) in tRNA + S-adenosyl-L-homocysteine + H(+)</text>
        <dbReference type="Rhea" id="RHEA:36899"/>
        <dbReference type="Rhea" id="RHEA-COMP:10145"/>
        <dbReference type="Rhea" id="RHEA-COMP:10147"/>
        <dbReference type="ChEBI" id="CHEBI:15378"/>
        <dbReference type="ChEBI" id="CHEBI:57856"/>
        <dbReference type="ChEBI" id="CHEBI:59789"/>
        <dbReference type="ChEBI" id="CHEBI:73542"/>
        <dbReference type="ChEBI" id="CHEBI:74269"/>
        <dbReference type="EC" id="2.1.1.228"/>
    </reaction>
</comment>
<dbReference type="STRING" id="887898.HMPREF0551_1348"/>
<evidence type="ECO:0000256" key="14">
    <source>
        <dbReference type="ARBA" id="ARBA00047783"/>
    </source>
</evidence>
<evidence type="ECO:0000256" key="6">
    <source>
        <dbReference type="ARBA" id="ARBA00014679"/>
    </source>
</evidence>
<evidence type="ECO:0000256" key="12">
    <source>
        <dbReference type="ARBA" id="ARBA00029736"/>
    </source>
</evidence>
<dbReference type="GO" id="GO:0002939">
    <property type="term" value="P:tRNA N1-guanine methylation"/>
    <property type="evidence" value="ECO:0007669"/>
    <property type="project" value="TreeGrafter"/>
</dbReference>
<keyword evidence="11 15" id="KW-0819">tRNA processing</keyword>
<reference evidence="19 20" key="1">
    <citation type="submission" date="2010-12" db="EMBL/GenBank/DDBJ databases">
        <authorList>
            <person name="Muzny D."/>
            <person name="Qin X."/>
            <person name="Deng J."/>
            <person name="Jiang H."/>
            <person name="Liu Y."/>
            <person name="Qu J."/>
            <person name="Song X.-Z."/>
            <person name="Zhang L."/>
            <person name="Thornton R."/>
            <person name="Coyle M."/>
            <person name="Francisco L."/>
            <person name="Jackson L."/>
            <person name="Javaid M."/>
            <person name="Korchina V."/>
            <person name="Kovar C."/>
            <person name="Mata R."/>
            <person name="Mathew T."/>
            <person name="Ngo R."/>
            <person name="Nguyen L."/>
            <person name="Nguyen N."/>
            <person name="Okwuonu G."/>
            <person name="Ongeri F."/>
            <person name="Pham C."/>
            <person name="Simmons D."/>
            <person name="Wilczek-Boney K."/>
            <person name="Hale W."/>
            <person name="Jakkamsetti A."/>
            <person name="Pham P."/>
            <person name="Ruth R."/>
            <person name="San Lucas F."/>
            <person name="Warren J."/>
            <person name="Zhang J."/>
            <person name="Zhao Z."/>
            <person name="Zhou C."/>
            <person name="Zhu D."/>
            <person name="Lee S."/>
            <person name="Bess C."/>
            <person name="Blankenburg K."/>
            <person name="Forbes L."/>
            <person name="Fu Q."/>
            <person name="Gubbala S."/>
            <person name="Hirani K."/>
            <person name="Jayaseelan J.C."/>
            <person name="Lara F."/>
            <person name="Munidasa M."/>
            <person name="Palculict T."/>
            <person name="Patil S."/>
            <person name="Pu L.-L."/>
            <person name="Saada N."/>
            <person name="Tang L."/>
            <person name="Weissenberger G."/>
            <person name="Zhu Y."/>
            <person name="Hemphill L."/>
            <person name="Shang Y."/>
            <person name="Youmans B."/>
            <person name="Ayvaz T."/>
            <person name="Ross M."/>
            <person name="Santibanez J."/>
            <person name="Aqrawi P."/>
            <person name="Gross S."/>
            <person name="Joshi V."/>
            <person name="Fowler G."/>
            <person name="Nazareth L."/>
            <person name="Reid J."/>
            <person name="Worley K."/>
            <person name="Petrosino J."/>
            <person name="Highlander S."/>
            <person name="Gibbs R."/>
        </authorList>
    </citation>
    <scope>NUCLEOTIDE SEQUENCE [LARGE SCALE GENOMIC DNA]</scope>
    <source>
        <strain evidence="19 20">ATCC 51599</strain>
    </source>
</reference>
<gene>
    <name evidence="15 19" type="primary">trmD</name>
    <name evidence="19" type="ORF">HMPREF0551_1348</name>
</gene>
<feature type="domain" description="tRNA methyltransferase TRMD/TRM10-type" evidence="18">
    <location>
        <begin position="1"/>
        <end position="239"/>
    </location>
</feature>
<evidence type="ECO:0000256" key="7">
    <source>
        <dbReference type="ARBA" id="ARBA00022490"/>
    </source>
</evidence>
<comment type="function">
    <text evidence="1 15 17">Specifically methylates guanosine-37 in various tRNAs.</text>
</comment>
<sequence>MDFEIITIFPDLVEAAAPYGVVGRARNDAYFLRCWNPRDYTFDNYRRIDDRPYGGGPGMVMLAEPLLRCLTALRETRAAEGRPELPVIYLSPQGQHFTQARAQTMAASDGAIFLCGRYEAIDQRFLDAVVDEEISMGDFVVSGGELPAMLVMDAVVRLLPGVLNHGESAEQDSFAEGAPAQRLLDCPHYTRPEQLPGLPRDVPAGVPPVLLSGNHREIERWRHAAALDATQRKRPELLSAKSVLSSKA</sequence>
<evidence type="ECO:0000313" key="20">
    <source>
        <dbReference type="Proteomes" id="UP000011021"/>
    </source>
</evidence>
<dbReference type="PANTHER" id="PTHR46417:SF1">
    <property type="entry name" value="TRNA (GUANINE-N(1)-)-METHYLTRANSFERASE"/>
    <property type="match status" value="1"/>
</dbReference>
<dbReference type="InterPro" id="IPR023148">
    <property type="entry name" value="tRNA_m1G_MeTrfase_C_sf"/>
</dbReference>
<dbReference type="NCBIfam" id="NF000648">
    <property type="entry name" value="PRK00026.1"/>
    <property type="match status" value="1"/>
</dbReference>
<dbReference type="EC" id="2.1.1.228" evidence="5 15"/>
<evidence type="ECO:0000256" key="8">
    <source>
        <dbReference type="ARBA" id="ARBA00022603"/>
    </source>
</evidence>
<keyword evidence="9 15" id="KW-0808">Transferase</keyword>
<evidence type="ECO:0000256" key="10">
    <source>
        <dbReference type="ARBA" id="ARBA00022691"/>
    </source>
</evidence>
<evidence type="ECO:0000256" key="15">
    <source>
        <dbReference type="HAMAP-Rule" id="MF_00605"/>
    </source>
</evidence>
<evidence type="ECO:0000256" key="4">
    <source>
        <dbReference type="ARBA" id="ARBA00011738"/>
    </source>
</evidence>
<dbReference type="NCBIfam" id="TIGR00088">
    <property type="entry name" value="trmD"/>
    <property type="match status" value="1"/>
</dbReference>
<comment type="similarity">
    <text evidence="3 15 17">Belongs to the RNA methyltransferase TrmD family.</text>
</comment>
<comment type="caution">
    <text evidence="19">The sequence shown here is derived from an EMBL/GenBank/DDBJ whole genome shotgun (WGS) entry which is preliminary data.</text>
</comment>
<evidence type="ECO:0000256" key="5">
    <source>
        <dbReference type="ARBA" id="ARBA00012807"/>
    </source>
</evidence>
<evidence type="ECO:0000256" key="11">
    <source>
        <dbReference type="ARBA" id="ARBA00022694"/>
    </source>
</evidence>
<name>E7RXD5_9BURK</name>
<keyword evidence="8 15" id="KW-0489">Methyltransferase</keyword>
<evidence type="ECO:0000256" key="17">
    <source>
        <dbReference type="RuleBase" id="RU003464"/>
    </source>
</evidence>
<evidence type="ECO:0000259" key="18">
    <source>
        <dbReference type="Pfam" id="PF01746"/>
    </source>
</evidence>
<dbReference type="GO" id="GO:0052906">
    <property type="term" value="F:tRNA (guanine(37)-N1)-methyltransferase activity"/>
    <property type="evidence" value="ECO:0007669"/>
    <property type="project" value="UniProtKB-UniRule"/>
</dbReference>
<dbReference type="Proteomes" id="UP000011021">
    <property type="component" value="Unassembled WGS sequence"/>
</dbReference>
<dbReference type="SUPFAM" id="SSF75217">
    <property type="entry name" value="alpha/beta knot"/>
    <property type="match status" value="1"/>
</dbReference>
<dbReference type="PIRSF" id="PIRSF000386">
    <property type="entry name" value="tRNA_mtase"/>
    <property type="match status" value="1"/>
</dbReference>
<organism evidence="19 20">
    <name type="scientific">Lautropia mirabilis ATCC 51599</name>
    <dbReference type="NCBI Taxonomy" id="887898"/>
    <lineage>
        <taxon>Bacteria</taxon>
        <taxon>Pseudomonadati</taxon>
        <taxon>Pseudomonadota</taxon>
        <taxon>Betaproteobacteria</taxon>
        <taxon>Burkholderiales</taxon>
        <taxon>Burkholderiaceae</taxon>
        <taxon>Lautropia</taxon>
    </lineage>
</organism>
<evidence type="ECO:0000313" key="19">
    <source>
        <dbReference type="EMBL" id="EFV94931.1"/>
    </source>
</evidence>
<dbReference type="Gene3D" id="3.40.1280.10">
    <property type="match status" value="1"/>
</dbReference>
<dbReference type="GO" id="GO:0005829">
    <property type="term" value="C:cytosol"/>
    <property type="evidence" value="ECO:0007669"/>
    <property type="project" value="TreeGrafter"/>
</dbReference>
<evidence type="ECO:0000256" key="13">
    <source>
        <dbReference type="ARBA" id="ARBA00033392"/>
    </source>
</evidence>
<evidence type="ECO:0000256" key="16">
    <source>
        <dbReference type="PIRSR" id="PIRSR000386-1"/>
    </source>
</evidence>
<comment type="subunit">
    <text evidence="4 15 17">Homodimer.</text>
</comment>
<dbReference type="HOGENOM" id="CLU_047363_0_1_4"/>
<evidence type="ECO:0000256" key="2">
    <source>
        <dbReference type="ARBA" id="ARBA00004496"/>
    </source>
</evidence>
<dbReference type="CDD" id="cd18080">
    <property type="entry name" value="TrmD-like"/>
    <property type="match status" value="1"/>
</dbReference>
<dbReference type="RefSeq" id="WP_005673615.1">
    <property type="nucleotide sequence ID" value="NZ_CP146288.1"/>
</dbReference>
<dbReference type="Gene3D" id="1.10.1270.20">
    <property type="entry name" value="tRNA(m1g37)methyltransferase, domain 2"/>
    <property type="match status" value="1"/>
</dbReference>
<keyword evidence="20" id="KW-1185">Reference proteome</keyword>
<evidence type="ECO:0000256" key="9">
    <source>
        <dbReference type="ARBA" id="ARBA00022679"/>
    </source>
</evidence>
<evidence type="ECO:0000256" key="1">
    <source>
        <dbReference type="ARBA" id="ARBA00002634"/>
    </source>
</evidence>
<dbReference type="PANTHER" id="PTHR46417">
    <property type="entry name" value="TRNA (GUANINE-N(1)-)-METHYLTRANSFERASE"/>
    <property type="match status" value="1"/>
</dbReference>
<proteinExistence type="inferred from homology"/>
<dbReference type="FunFam" id="3.40.1280.10:FF:000001">
    <property type="entry name" value="tRNA (guanine-N(1)-)-methyltransferase"/>
    <property type="match status" value="1"/>
</dbReference>
<feature type="binding site" evidence="15 16">
    <location>
        <position position="116"/>
    </location>
    <ligand>
        <name>S-adenosyl-L-methionine</name>
        <dbReference type="ChEBI" id="CHEBI:59789"/>
    </ligand>
</feature>
<dbReference type="InterPro" id="IPR002649">
    <property type="entry name" value="tRNA_m1G_MeTrfase_TrmD"/>
</dbReference>
<dbReference type="EMBL" id="AEQP01000008">
    <property type="protein sequence ID" value="EFV94931.1"/>
    <property type="molecule type" value="Genomic_DNA"/>
</dbReference>
<accession>E7RXD5</accession>
<evidence type="ECO:0000256" key="3">
    <source>
        <dbReference type="ARBA" id="ARBA00007630"/>
    </source>
</evidence>
<feature type="binding site" evidence="15 16">
    <location>
        <begin position="136"/>
        <end position="141"/>
    </location>
    <ligand>
        <name>S-adenosyl-L-methionine</name>
        <dbReference type="ChEBI" id="CHEBI:59789"/>
    </ligand>
</feature>
<dbReference type="HAMAP" id="MF_00605">
    <property type="entry name" value="TrmD"/>
    <property type="match status" value="1"/>
</dbReference>
<dbReference type="InterPro" id="IPR029028">
    <property type="entry name" value="Alpha/beta_knot_MTases"/>
</dbReference>
<keyword evidence="10 15" id="KW-0949">S-adenosyl-L-methionine</keyword>